<keyword evidence="1" id="KW-0479">Metal-binding</keyword>
<protein>
    <recommendedName>
        <fullName evidence="6">RING-type domain-containing protein</fullName>
    </recommendedName>
</protein>
<keyword evidence="8" id="KW-1185">Reference proteome</keyword>
<feature type="transmembrane region" description="Helical" evidence="5">
    <location>
        <begin position="210"/>
        <end position="230"/>
    </location>
</feature>
<dbReference type="Pfam" id="PF00097">
    <property type="entry name" value="zf-C3HC4"/>
    <property type="match status" value="1"/>
</dbReference>
<evidence type="ECO:0000256" key="1">
    <source>
        <dbReference type="ARBA" id="ARBA00022723"/>
    </source>
</evidence>
<dbReference type="InterPro" id="IPR001841">
    <property type="entry name" value="Znf_RING"/>
</dbReference>
<evidence type="ECO:0000256" key="2">
    <source>
        <dbReference type="ARBA" id="ARBA00022771"/>
    </source>
</evidence>
<dbReference type="AlphaFoldDB" id="A0A437DGF1"/>
<reference evidence="7 8" key="1">
    <citation type="submission" date="2018-11" db="EMBL/GenBank/DDBJ databases">
        <authorList>
            <person name="Lopez-Roques C."/>
            <person name="Donnadieu C."/>
            <person name="Bouchez O."/>
            <person name="Klopp C."/>
            <person name="Cabau C."/>
            <person name="Zahm M."/>
        </authorList>
    </citation>
    <scope>NUCLEOTIDE SEQUENCE [LARGE SCALE GENOMIC DNA]</scope>
    <source>
        <strain evidence="7">RS831</strain>
        <tissue evidence="7">Whole body</tissue>
    </source>
</reference>
<dbReference type="PANTHER" id="PTHR22894">
    <property type="entry name" value="RING-TYPE DOMAIN-CONTAINING PROTEIN"/>
    <property type="match status" value="1"/>
</dbReference>
<keyword evidence="3" id="KW-0862">Zinc</keyword>
<dbReference type="Gene3D" id="3.30.40.10">
    <property type="entry name" value="Zinc/RING finger domain, C3HC4 (zinc finger)"/>
    <property type="match status" value="1"/>
</dbReference>
<reference evidence="7 8" key="2">
    <citation type="submission" date="2019-01" db="EMBL/GenBank/DDBJ databases">
        <title>A chromosome length genome reference of the Java medaka (oryzias javanicus).</title>
        <authorList>
            <person name="Herpin A."/>
            <person name="Takehana Y."/>
            <person name="Naruse K."/>
            <person name="Ansai S."/>
            <person name="Kawaguchi M."/>
        </authorList>
    </citation>
    <scope>NUCLEOTIDE SEQUENCE [LARGE SCALE GENOMIC DNA]</scope>
    <source>
        <strain evidence="7">RS831</strain>
        <tissue evidence="7">Whole body</tissue>
    </source>
</reference>
<dbReference type="EMBL" id="CM012440">
    <property type="protein sequence ID" value="RVE73996.1"/>
    <property type="molecule type" value="Genomic_DNA"/>
</dbReference>
<keyword evidence="2 4" id="KW-0863">Zinc-finger</keyword>
<dbReference type="InterPro" id="IPR018957">
    <property type="entry name" value="Znf_C3HC4_RING-type"/>
</dbReference>
<sequence length="246" mass="27570">MFYFCHLCADWIIPNLKFHQARITWSHPQDTCYKSRSMHTSCHKESTPPCLSTNTQDWQCPVCLQTPRFPVQTNCGHLFCAPCLLTYWKHGSWLDAINCPLCRQKVSVLRNLFYENRSDQQSKQVLTEITDYNRRYSGAPRKMKDYLCDVPLILQLLARGMGTMGGLVGLFLFRVALCCVGTVVSISVPLEDHVTSSSSPLETDPSLCGLLGVLDDVVVVFLLLVCVINVNQQIVPDGGHSAEVTA</sequence>
<dbReference type="SMART" id="SM00184">
    <property type="entry name" value="RING"/>
    <property type="match status" value="1"/>
</dbReference>
<feature type="transmembrane region" description="Helical" evidence="5">
    <location>
        <begin position="167"/>
        <end position="190"/>
    </location>
</feature>
<name>A0A437DGF1_ORYJA</name>
<evidence type="ECO:0000259" key="6">
    <source>
        <dbReference type="PROSITE" id="PS50089"/>
    </source>
</evidence>
<organism evidence="7 8">
    <name type="scientific">Oryzias javanicus</name>
    <name type="common">Javanese ricefish</name>
    <name type="synonym">Aplocheilus javanicus</name>
    <dbReference type="NCBI Taxonomy" id="123683"/>
    <lineage>
        <taxon>Eukaryota</taxon>
        <taxon>Metazoa</taxon>
        <taxon>Chordata</taxon>
        <taxon>Craniata</taxon>
        <taxon>Vertebrata</taxon>
        <taxon>Euteleostomi</taxon>
        <taxon>Actinopterygii</taxon>
        <taxon>Neopterygii</taxon>
        <taxon>Teleostei</taxon>
        <taxon>Neoteleostei</taxon>
        <taxon>Acanthomorphata</taxon>
        <taxon>Ovalentaria</taxon>
        <taxon>Atherinomorphae</taxon>
        <taxon>Beloniformes</taxon>
        <taxon>Adrianichthyidae</taxon>
        <taxon>Oryziinae</taxon>
        <taxon>Oryzias</taxon>
    </lineage>
</organism>
<dbReference type="InterPro" id="IPR017907">
    <property type="entry name" value="Znf_RING_CS"/>
</dbReference>
<evidence type="ECO:0000256" key="5">
    <source>
        <dbReference type="SAM" id="Phobius"/>
    </source>
</evidence>
<feature type="domain" description="RING-type" evidence="6">
    <location>
        <begin position="60"/>
        <end position="103"/>
    </location>
</feature>
<evidence type="ECO:0000256" key="3">
    <source>
        <dbReference type="ARBA" id="ARBA00022833"/>
    </source>
</evidence>
<dbReference type="PROSITE" id="PS00518">
    <property type="entry name" value="ZF_RING_1"/>
    <property type="match status" value="1"/>
</dbReference>
<keyword evidence="5" id="KW-1133">Transmembrane helix</keyword>
<dbReference type="OrthoDB" id="9049620at2759"/>
<dbReference type="InterPro" id="IPR038896">
    <property type="entry name" value="RNF170"/>
</dbReference>
<dbReference type="CDD" id="cd16553">
    <property type="entry name" value="RING-HC_RNF170"/>
    <property type="match status" value="1"/>
</dbReference>
<proteinExistence type="predicted"/>
<keyword evidence="5" id="KW-0812">Transmembrane</keyword>
<dbReference type="GO" id="GO:0061630">
    <property type="term" value="F:ubiquitin protein ligase activity"/>
    <property type="evidence" value="ECO:0007669"/>
    <property type="project" value="InterPro"/>
</dbReference>
<evidence type="ECO:0000256" key="4">
    <source>
        <dbReference type="PROSITE-ProRule" id="PRU00175"/>
    </source>
</evidence>
<gene>
    <name evidence="7" type="ORF">OJAV_G00036900</name>
</gene>
<dbReference type="GO" id="GO:0008270">
    <property type="term" value="F:zinc ion binding"/>
    <property type="evidence" value="ECO:0007669"/>
    <property type="project" value="UniProtKB-KW"/>
</dbReference>
<evidence type="ECO:0000313" key="8">
    <source>
        <dbReference type="Proteomes" id="UP000283210"/>
    </source>
</evidence>
<accession>A0A437DGF1</accession>
<dbReference type="InterPro" id="IPR013083">
    <property type="entry name" value="Znf_RING/FYVE/PHD"/>
</dbReference>
<dbReference type="Proteomes" id="UP000283210">
    <property type="component" value="Chromosome 4"/>
</dbReference>
<dbReference type="PANTHER" id="PTHR22894:SF2">
    <property type="entry name" value="RING-TYPE DOMAIN-CONTAINING PROTEIN"/>
    <property type="match status" value="1"/>
</dbReference>
<dbReference type="PROSITE" id="PS50089">
    <property type="entry name" value="ZF_RING_2"/>
    <property type="match status" value="1"/>
</dbReference>
<keyword evidence="5" id="KW-0472">Membrane</keyword>
<evidence type="ECO:0000313" key="7">
    <source>
        <dbReference type="EMBL" id="RVE73996.1"/>
    </source>
</evidence>
<dbReference type="SUPFAM" id="SSF57850">
    <property type="entry name" value="RING/U-box"/>
    <property type="match status" value="1"/>
</dbReference>